<evidence type="ECO:0000256" key="1">
    <source>
        <dbReference type="ARBA" id="ARBA00022574"/>
    </source>
</evidence>
<dbReference type="GO" id="GO:0006261">
    <property type="term" value="P:DNA-templated DNA replication"/>
    <property type="evidence" value="ECO:0007669"/>
    <property type="project" value="TreeGrafter"/>
</dbReference>
<evidence type="ECO:0000256" key="2">
    <source>
        <dbReference type="ARBA" id="ARBA00022737"/>
    </source>
</evidence>
<dbReference type="AlphaFoldDB" id="A0A0D9QSY9"/>
<reference evidence="3 4" key="1">
    <citation type="submission" date="2014-03" db="EMBL/GenBank/DDBJ databases">
        <title>The Genome Sequence of Plasmodium fragile nilgiri.</title>
        <authorList>
            <consortium name="The Broad Institute Genomics Platform"/>
            <consortium name="The Broad Institute Genome Sequencing Center for Infectious Disease"/>
            <person name="Neafsey D."/>
            <person name="Duraisingh M."/>
            <person name="Young S.K."/>
            <person name="Zeng Q."/>
            <person name="Gargeya S."/>
            <person name="Abouelleil A."/>
            <person name="Alvarado L."/>
            <person name="Chapman S.B."/>
            <person name="Gainer-Dewar J."/>
            <person name="Goldberg J."/>
            <person name="Griggs A."/>
            <person name="Gujja S."/>
            <person name="Hansen M."/>
            <person name="Howarth C."/>
            <person name="Imamovic A."/>
            <person name="Larimer J."/>
            <person name="Pearson M."/>
            <person name="Poon T.W."/>
            <person name="Priest M."/>
            <person name="Roberts A."/>
            <person name="Saif S."/>
            <person name="Shea T."/>
            <person name="Sykes S."/>
            <person name="Wortman J."/>
            <person name="Nusbaum C."/>
            <person name="Birren B."/>
        </authorList>
    </citation>
    <scope>NUCLEOTIDE SEQUENCE [LARGE SCALE GENOMIC DNA]</scope>
    <source>
        <strain evidence="4">nilgiri</strain>
    </source>
</reference>
<dbReference type="PANTHER" id="PTHR18763:SF0">
    <property type="entry name" value="WD REPEAT-CONTAINING PROTEIN 18"/>
    <property type="match status" value="1"/>
</dbReference>
<name>A0A0D9QSY9_PLAFR</name>
<dbReference type="InterPro" id="IPR036322">
    <property type="entry name" value="WD40_repeat_dom_sf"/>
</dbReference>
<dbReference type="OrthoDB" id="756370at2759"/>
<dbReference type="RefSeq" id="XP_012334700.1">
    <property type="nucleotide sequence ID" value="XM_012479277.1"/>
</dbReference>
<protein>
    <submittedName>
        <fullName evidence="3">Uncharacterized protein</fullName>
    </submittedName>
</protein>
<dbReference type="SUPFAM" id="SSF50978">
    <property type="entry name" value="WD40 repeat-like"/>
    <property type="match status" value="1"/>
</dbReference>
<proteinExistence type="predicted"/>
<gene>
    <name evidence="3" type="ORF">AK88_01642</name>
</gene>
<dbReference type="OMA" id="ERCENKF"/>
<dbReference type="GO" id="GO:0006364">
    <property type="term" value="P:rRNA processing"/>
    <property type="evidence" value="ECO:0007669"/>
    <property type="project" value="TreeGrafter"/>
</dbReference>
<evidence type="ECO:0000313" key="3">
    <source>
        <dbReference type="EMBL" id="KJP88761.1"/>
    </source>
</evidence>
<keyword evidence="4" id="KW-1185">Reference proteome</keyword>
<dbReference type="InterPro" id="IPR045227">
    <property type="entry name" value="WDR18/Ipi3/RID3"/>
</dbReference>
<keyword evidence="2" id="KW-0677">Repeat</keyword>
<dbReference type="GeneID" id="24266956"/>
<keyword evidence="1" id="KW-0853">WD repeat</keyword>
<dbReference type="GO" id="GO:0005656">
    <property type="term" value="C:nuclear pre-replicative complex"/>
    <property type="evidence" value="ECO:0007669"/>
    <property type="project" value="TreeGrafter"/>
</dbReference>
<dbReference type="SMART" id="SM00320">
    <property type="entry name" value="WD40"/>
    <property type="match status" value="2"/>
</dbReference>
<dbReference type="InterPro" id="IPR015943">
    <property type="entry name" value="WD40/YVTN_repeat-like_dom_sf"/>
</dbReference>
<sequence length="437" mass="50189">MEQVKIVALYDNHDIVLLNAENERCENKFEAPVKDPEKKICQLRNGSFLLLSVNKKVVSKYVCAKSAPISTKHMRVQLNVIRLTKNEKIIIGGDKLGNVYVWSALSGLLINSFQAHYGIIKDIIIDQISNVLCTYSDDNVVHVYNLPDLFRKKKITPLLRYQHNINETITQILSVTPNVYGSYYSLMTLTRNGTIHVWGLKSKEPTHILKTHSENCTYMCTNDPFNTHLYLCRGNKIFRIPFSQFDQRETTAYSSVQVRKDVYHEERLAQEKLSSYGDYIEVKNGDHNAPHLQRSTSGKGDLQLNFQNCTTFIGHKSQVIKCHVNDKRENMVSLARDGIKIWDLFNCYAIMTLKYGENIIDFFIPFVCNQSTHASSYFMELPNLLLECENDVRVHNVDYFDNLPPEVCEGSSYNDLLADRDENLLLQMGTMFAGLED</sequence>
<dbReference type="Proteomes" id="UP000054561">
    <property type="component" value="Unassembled WGS sequence"/>
</dbReference>
<dbReference type="GO" id="GO:0120330">
    <property type="term" value="C:rixosome complex"/>
    <property type="evidence" value="ECO:0007669"/>
    <property type="project" value="TreeGrafter"/>
</dbReference>
<dbReference type="EMBL" id="KQ001658">
    <property type="protein sequence ID" value="KJP88761.1"/>
    <property type="molecule type" value="Genomic_DNA"/>
</dbReference>
<dbReference type="InterPro" id="IPR001680">
    <property type="entry name" value="WD40_rpt"/>
</dbReference>
<evidence type="ECO:0000313" key="4">
    <source>
        <dbReference type="Proteomes" id="UP000054561"/>
    </source>
</evidence>
<dbReference type="Gene3D" id="2.130.10.10">
    <property type="entry name" value="YVTN repeat-like/Quinoprotein amine dehydrogenase"/>
    <property type="match status" value="1"/>
</dbReference>
<organism evidence="3 4">
    <name type="scientific">Plasmodium fragile</name>
    <dbReference type="NCBI Taxonomy" id="5857"/>
    <lineage>
        <taxon>Eukaryota</taxon>
        <taxon>Sar</taxon>
        <taxon>Alveolata</taxon>
        <taxon>Apicomplexa</taxon>
        <taxon>Aconoidasida</taxon>
        <taxon>Haemosporida</taxon>
        <taxon>Plasmodiidae</taxon>
        <taxon>Plasmodium</taxon>
        <taxon>Plasmodium (Plasmodium)</taxon>
    </lineage>
</organism>
<accession>A0A0D9QSY9</accession>
<dbReference type="PANTHER" id="PTHR18763">
    <property type="entry name" value="WD-REPEAT PROTEIN 18"/>
    <property type="match status" value="1"/>
</dbReference>
<dbReference type="VEuPathDB" id="PlasmoDB:AK88_01642"/>